<gene>
    <name evidence="2" type="ORF">TG4357_00199</name>
</gene>
<evidence type="ECO:0000313" key="3">
    <source>
        <dbReference type="Proteomes" id="UP000051587"/>
    </source>
</evidence>
<organism evidence="2 3">
    <name type="scientific">Thalassovita gelatinovora</name>
    <name type="common">Thalassobius gelatinovorus</name>
    <dbReference type="NCBI Taxonomy" id="53501"/>
    <lineage>
        <taxon>Bacteria</taxon>
        <taxon>Pseudomonadati</taxon>
        <taxon>Pseudomonadota</taxon>
        <taxon>Alphaproteobacteria</taxon>
        <taxon>Rhodobacterales</taxon>
        <taxon>Roseobacteraceae</taxon>
        <taxon>Thalassovita</taxon>
    </lineage>
</organism>
<dbReference type="STRING" id="53501.SAMN04488043_10399"/>
<evidence type="ECO:0000313" key="2">
    <source>
        <dbReference type="EMBL" id="CUH62601.1"/>
    </source>
</evidence>
<reference evidence="2 3" key="1">
    <citation type="submission" date="2015-09" db="EMBL/GenBank/DDBJ databases">
        <authorList>
            <consortium name="Swine Surveillance"/>
        </authorList>
    </citation>
    <scope>NUCLEOTIDE SEQUENCE [LARGE SCALE GENOMIC DNA]</scope>
    <source>
        <strain evidence="2 3">CECT 4357</strain>
    </source>
</reference>
<protein>
    <submittedName>
        <fullName evidence="2">Uncharacterized protein</fullName>
    </submittedName>
</protein>
<proteinExistence type="predicted"/>
<dbReference type="OrthoDB" id="7871100at2"/>
<sequence length="167" mass="18039">MSDITELERRITAAMDRIAKKVEDFGQRQTDAPDPDAEASAAGTALNEALEEEKLANAQLQERLKVLHIKLDKKDAETEQEISGLKSALADMETALEKLKSTSEDLRSVNQTLRDAQAEDIAAALDAGLRAELEALRAERAAEAAETQAIAAALEPLIDASKNKETA</sequence>
<feature type="region of interest" description="Disordered" evidence="1">
    <location>
        <begin position="22"/>
        <end position="44"/>
    </location>
</feature>
<name>A0A0P1F4C5_THAGE</name>
<dbReference type="EMBL" id="CYSA01000003">
    <property type="protein sequence ID" value="CUH62601.1"/>
    <property type="molecule type" value="Genomic_DNA"/>
</dbReference>
<accession>A0A0P1F4C5</accession>
<keyword evidence="3" id="KW-1185">Reference proteome</keyword>
<dbReference type="Proteomes" id="UP000051587">
    <property type="component" value="Unassembled WGS sequence"/>
</dbReference>
<evidence type="ECO:0000256" key="1">
    <source>
        <dbReference type="SAM" id="MobiDB-lite"/>
    </source>
</evidence>
<dbReference type="RefSeq" id="WP_058261005.1">
    <property type="nucleotide sequence ID" value="NZ_CP051181.1"/>
</dbReference>
<dbReference type="AlphaFoldDB" id="A0A0P1F4C5"/>